<sequence>MDIRQSTESTGSAETIRSTETAPGTQGPHGDVAARHAFATEAVHAGREDLPGMGLHAVPLDLSTTYPSYDSRQEAARIDAFAATGARPDGPPVYARLDNPTVARFETALARLEGTESAVAFASGMAALSACLLACGAQGLRHVVAVRPLYGCSDHLLDTGLLGTEVTWVDPAGIADAIRPDTGLVMVETPANPTLAELDLRAVAHSCGTVPLLADNTFATPVLQRPAERGASLVLHSATKYLGGHGDVMGGVVACDEEFARVLRQVRFATGGVLHPLAGYLLLRGLSTLTVRMRAASATAAELARRLAGDPRVARVHYPRLGGAMVAFEPHGDPHAVIGGVRLITPAVSLGSVDTLIQHPASISHRIVAEGDRRSSGIGDRLLRMSVGLEDVADLWRDLDRALDGGPAGRDEGPAGRDARRAGQGDPVGLSARAAGPAAEGPARVPVPVPGRGGR</sequence>
<comment type="caution">
    <text evidence="5">The sequence shown here is derived from an EMBL/GenBank/DDBJ whole genome shotgun (WGS) entry which is preliminary data.</text>
</comment>
<keyword evidence="5" id="KW-0808">Transferase</keyword>
<evidence type="ECO:0000256" key="3">
    <source>
        <dbReference type="RuleBase" id="RU362118"/>
    </source>
</evidence>
<proteinExistence type="inferred from homology"/>
<dbReference type="InterPro" id="IPR015422">
    <property type="entry name" value="PyrdxlP-dep_Trfase_small"/>
</dbReference>
<dbReference type="Gene3D" id="3.90.1150.10">
    <property type="entry name" value="Aspartate Aminotransferase, domain 1"/>
    <property type="match status" value="1"/>
</dbReference>
<keyword evidence="6" id="KW-1185">Reference proteome</keyword>
<dbReference type="SUPFAM" id="SSF53383">
    <property type="entry name" value="PLP-dependent transferases"/>
    <property type="match status" value="1"/>
</dbReference>
<feature type="region of interest" description="Disordered" evidence="4">
    <location>
        <begin position="402"/>
        <end position="455"/>
    </location>
</feature>
<feature type="compositionally biased region" description="Low complexity" evidence="4">
    <location>
        <begin position="432"/>
        <end position="446"/>
    </location>
</feature>
<dbReference type="Gene3D" id="3.40.640.10">
    <property type="entry name" value="Type I PLP-dependent aspartate aminotransferase-like (Major domain)"/>
    <property type="match status" value="1"/>
</dbReference>
<accession>A0ABU7PPD2</accession>
<dbReference type="EMBL" id="JAZBJO010000001">
    <property type="protein sequence ID" value="MEE4590939.1"/>
    <property type="molecule type" value="Genomic_DNA"/>
</dbReference>
<dbReference type="PANTHER" id="PTHR11808">
    <property type="entry name" value="TRANS-SULFURATION ENZYME FAMILY MEMBER"/>
    <property type="match status" value="1"/>
</dbReference>
<evidence type="ECO:0000256" key="2">
    <source>
        <dbReference type="ARBA" id="ARBA00022898"/>
    </source>
</evidence>
<feature type="compositionally biased region" description="Polar residues" evidence="4">
    <location>
        <begin position="1"/>
        <end position="24"/>
    </location>
</feature>
<dbReference type="Pfam" id="PF01053">
    <property type="entry name" value="Cys_Met_Meta_PP"/>
    <property type="match status" value="1"/>
</dbReference>
<dbReference type="Proteomes" id="UP001354709">
    <property type="component" value="Unassembled WGS sequence"/>
</dbReference>
<evidence type="ECO:0000256" key="1">
    <source>
        <dbReference type="ARBA" id="ARBA00001933"/>
    </source>
</evidence>
<evidence type="ECO:0000256" key="4">
    <source>
        <dbReference type="SAM" id="MobiDB-lite"/>
    </source>
</evidence>
<organism evidence="5 6">
    <name type="scientific">Streptomyces asiaticus subsp. ignotus</name>
    <dbReference type="NCBI Taxonomy" id="3098222"/>
    <lineage>
        <taxon>Bacteria</taxon>
        <taxon>Bacillati</taxon>
        <taxon>Actinomycetota</taxon>
        <taxon>Actinomycetes</taxon>
        <taxon>Kitasatosporales</taxon>
        <taxon>Streptomycetaceae</taxon>
        <taxon>Streptomyces</taxon>
        <taxon>Streptomyces violaceusniger group</taxon>
    </lineage>
</organism>
<dbReference type="InterPro" id="IPR000277">
    <property type="entry name" value="Cys/Met-Metab_PyrdxlP-dep_enz"/>
</dbReference>
<protein>
    <submittedName>
        <fullName evidence="5">PLP-dependent transferase</fullName>
    </submittedName>
</protein>
<keyword evidence="2 3" id="KW-0663">Pyridoxal phosphate</keyword>
<evidence type="ECO:0000313" key="5">
    <source>
        <dbReference type="EMBL" id="MEE4590939.1"/>
    </source>
</evidence>
<name>A0ABU7PPD2_9ACTN</name>
<comment type="similarity">
    <text evidence="3">Belongs to the trans-sulfuration enzymes family.</text>
</comment>
<evidence type="ECO:0000313" key="6">
    <source>
        <dbReference type="Proteomes" id="UP001354709"/>
    </source>
</evidence>
<dbReference type="PIRSF" id="PIRSF001434">
    <property type="entry name" value="CGS"/>
    <property type="match status" value="1"/>
</dbReference>
<feature type="region of interest" description="Disordered" evidence="4">
    <location>
        <begin position="1"/>
        <end position="31"/>
    </location>
</feature>
<reference evidence="5 6" key="1">
    <citation type="submission" date="2023-11" db="EMBL/GenBank/DDBJ databases">
        <title>30 novel species of actinomycetes from the DSMZ collection.</title>
        <authorList>
            <person name="Nouioui I."/>
        </authorList>
    </citation>
    <scope>NUCLEOTIDE SEQUENCE [LARGE SCALE GENOMIC DNA]</scope>
    <source>
        <strain evidence="5 6">DSM 41524</strain>
    </source>
</reference>
<comment type="cofactor">
    <cofactor evidence="1 3">
        <name>pyridoxal 5'-phosphate</name>
        <dbReference type="ChEBI" id="CHEBI:597326"/>
    </cofactor>
</comment>
<dbReference type="GO" id="GO:0016740">
    <property type="term" value="F:transferase activity"/>
    <property type="evidence" value="ECO:0007669"/>
    <property type="project" value="UniProtKB-KW"/>
</dbReference>
<dbReference type="RefSeq" id="WP_330806180.1">
    <property type="nucleotide sequence ID" value="NZ_JAZBJO010000001.1"/>
</dbReference>
<gene>
    <name evidence="5" type="ORF">V2J94_03325</name>
</gene>
<dbReference type="InterPro" id="IPR015424">
    <property type="entry name" value="PyrdxlP-dep_Trfase"/>
</dbReference>
<feature type="compositionally biased region" description="Basic and acidic residues" evidence="4">
    <location>
        <begin position="402"/>
        <end position="423"/>
    </location>
</feature>
<dbReference type="PANTHER" id="PTHR11808:SF85">
    <property type="entry name" value="CYSTATHIONINE GAMMA-LYASE-RELATED"/>
    <property type="match status" value="1"/>
</dbReference>
<dbReference type="InterPro" id="IPR015421">
    <property type="entry name" value="PyrdxlP-dep_Trfase_major"/>
</dbReference>